<evidence type="ECO:0000256" key="1">
    <source>
        <dbReference type="SAM" id="MobiDB-lite"/>
    </source>
</evidence>
<reference evidence="3" key="2">
    <citation type="submission" date="2023-03" db="EMBL/GenBank/DDBJ databases">
        <authorList>
            <person name="Inwood S.N."/>
            <person name="Skelly J.G."/>
            <person name="Guhlin J."/>
            <person name="Harrop T.W.R."/>
            <person name="Goldson S.G."/>
            <person name="Dearden P.K."/>
        </authorList>
    </citation>
    <scope>NUCLEOTIDE SEQUENCE</scope>
    <source>
        <strain evidence="3">Lincoln</strain>
        <tissue evidence="3">Whole body</tissue>
    </source>
</reference>
<reference evidence="3" key="1">
    <citation type="journal article" date="2023" name="bioRxiv">
        <title>Scaffold-level genome assemblies of two parasitoid biocontrol wasps reveal the parthenogenesis mechanism and an associated novel virus.</title>
        <authorList>
            <person name="Inwood S."/>
            <person name="Skelly J."/>
            <person name="Guhlin J."/>
            <person name="Harrop T."/>
            <person name="Goldson S."/>
            <person name="Dearden P."/>
        </authorList>
    </citation>
    <scope>NUCLEOTIDE SEQUENCE</scope>
    <source>
        <strain evidence="3">Lincoln</strain>
        <tissue evidence="3">Whole body</tissue>
    </source>
</reference>
<evidence type="ECO:0000256" key="2">
    <source>
        <dbReference type="SAM" id="Phobius"/>
    </source>
</evidence>
<proteinExistence type="predicted"/>
<gene>
    <name evidence="3" type="ORF">PV327_009072</name>
</gene>
<feature type="region of interest" description="Disordered" evidence="1">
    <location>
        <begin position="196"/>
        <end position="215"/>
    </location>
</feature>
<feature type="region of interest" description="Disordered" evidence="1">
    <location>
        <begin position="240"/>
        <end position="277"/>
    </location>
</feature>
<feature type="region of interest" description="Disordered" evidence="1">
    <location>
        <begin position="38"/>
        <end position="57"/>
    </location>
</feature>
<evidence type="ECO:0000313" key="3">
    <source>
        <dbReference type="EMBL" id="KAK0175314.1"/>
    </source>
</evidence>
<comment type="caution">
    <text evidence="3">The sequence shown here is derived from an EMBL/GenBank/DDBJ whole genome shotgun (WGS) entry which is preliminary data.</text>
</comment>
<protein>
    <submittedName>
        <fullName evidence="3">Uncharacterized protein</fullName>
    </submittedName>
</protein>
<dbReference type="PROSITE" id="PS51257">
    <property type="entry name" value="PROKAR_LIPOPROTEIN"/>
    <property type="match status" value="1"/>
</dbReference>
<feature type="compositionally biased region" description="Basic and acidic residues" evidence="1">
    <location>
        <begin position="47"/>
        <end position="57"/>
    </location>
</feature>
<feature type="compositionally biased region" description="Basic and acidic residues" evidence="1">
    <location>
        <begin position="256"/>
        <end position="277"/>
    </location>
</feature>
<sequence length="400" mass="47659">MRRTRYVVLPVRSWHYVGLMVVSLACLTLGLVSRDREGKSGSLTGPELKHTAPHEVDACPNDFPYTARFRTGEGLASRRINTENRILERRTRESSTIRATLENKRLNRMHISRSITRGDIRTRNDERRTVSLDRRHSDISRLRDTRNIGRLNDDRLSSEINARRYRLQERVSMTSRQDGINRERIARENFLLRSRGERRSSMSERRDRTEALNRQDRRARIDMTRRNIIQIEERRSLDRRERNHHDMRNNGRINNRHLERHERASAERRDGRATVETSDRTRINVVDVDSSRRNNRIRMNPAIELDRRQLSRERRVSMMDGRLSRLDDERSSTRRYNSRYTDDYLMPETQFPFVKSTFGNGSYEFLRQTFILALCTFYTASLFKRKGRNILPGINQLQVW</sequence>
<name>A0AA39KVI7_MICHY</name>
<feature type="compositionally biased region" description="Basic and acidic residues" evidence="1">
    <location>
        <begin position="240"/>
        <end position="249"/>
    </location>
</feature>
<dbReference type="Proteomes" id="UP001168972">
    <property type="component" value="Unassembled WGS sequence"/>
</dbReference>
<organism evidence="3 4">
    <name type="scientific">Microctonus hyperodae</name>
    <name type="common">Parasitoid wasp</name>
    <dbReference type="NCBI Taxonomy" id="165561"/>
    <lineage>
        <taxon>Eukaryota</taxon>
        <taxon>Metazoa</taxon>
        <taxon>Ecdysozoa</taxon>
        <taxon>Arthropoda</taxon>
        <taxon>Hexapoda</taxon>
        <taxon>Insecta</taxon>
        <taxon>Pterygota</taxon>
        <taxon>Neoptera</taxon>
        <taxon>Endopterygota</taxon>
        <taxon>Hymenoptera</taxon>
        <taxon>Apocrita</taxon>
        <taxon>Ichneumonoidea</taxon>
        <taxon>Braconidae</taxon>
        <taxon>Euphorinae</taxon>
        <taxon>Microctonus</taxon>
    </lineage>
</organism>
<keyword evidence="2" id="KW-0472">Membrane</keyword>
<feature type="transmembrane region" description="Helical" evidence="2">
    <location>
        <begin position="13"/>
        <end position="32"/>
    </location>
</feature>
<evidence type="ECO:0000313" key="4">
    <source>
        <dbReference type="Proteomes" id="UP001168972"/>
    </source>
</evidence>
<keyword evidence="2" id="KW-1133">Transmembrane helix</keyword>
<dbReference type="AlphaFoldDB" id="A0AA39KVI7"/>
<dbReference type="EMBL" id="JAQQBR010000005">
    <property type="protein sequence ID" value="KAK0175314.1"/>
    <property type="molecule type" value="Genomic_DNA"/>
</dbReference>
<accession>A0AA39KVI7</accession>
<keyword evidence="4" id="KW-1185">Reference proteome</keyword>
<keyword evidence="2" id="KW-0812">Transmembrane</keyword>